<sequence>MADKKWYQVEIDKILKEFKTNREKGLTDEIAAELLKEYGKNIVQQKNQRTLVEMFLDQFKNFLVIILLLAAVVSGIVGEVKDTVVISVIVILNAVLGVFQEHRAEESLQALRRMETPTARVLRSGRWREIDSKELVPGDIVELEAGDAVGADLRIISANNLEVQEAALTGESTSVEKNNGERVVEIFKQII</sequence>
<dbReference type="EMBL" id="CP002105">
    <property type="protein sequence ID" value="ADL13060.1"/>
    <property type="molecule type" value="Genomic_DNA"/>
</dbReference>
<evidence type="ECO:0000256" key="4">
    <source>
        <dbReference type="SAM" id="Phobius"/>
    </source>
</evidence>
<name>D9QRB9_ACEAZ</name>
<dbReference type="NCBIfam" id="TIGR01494">
    <property type="entry name" value="ATPase_P-type"/>
    <property type="match status" value="1"/>
</dbReference>
<feature type="transmembrane region" description="Helical" evidence="4">
    <location>
        <begin position="59"/>
        <end position="77"/>
    </location>
</feature>
<dbReference type="InterPro" id="IPR004014">
    <property type="entry name" value="ATPase_P-typ_cation-transptr_N"/>
</dbReference>
<dbReference type="InterPro" id="IPR059000">
    <property type="entry name" value="ATPase_P-type_domA"/>
</dbReference>
<feature type="transmembrane region" description="Helical" evidence="4">
    <location>
        <begin position="83"/>
        <end position="99"/>
    </location>
</feature>
<dbReference type="InterPro" id="IPR001757">
    <property type="entry name" value="P_typ_ATPase"/>
</dbReference>
<dbReference type="KEGG" id="aar:Acear_1554"/>
<dbReference type="GO" id="GO:0005524">
    <property type="term" value="F:ATP binding"/>
    <property type="evidence" value="ECO:0007669"/>
    <property type="project" value="UniProtKB-KW"/>
</dbReference>
<protein>
    <submittedName>
        <fullName evidence="6">ATPase, P-type (Transporting), HAD superfamily, subfamily IC</fullName>
    </submittedName>
</protein>
<dbReference type="RefSeq" id="WP_013278505.1">
    <property type="nucleotide sequence ID" value="NC_014378.1"/>
</dbReference>
<gene>
    <name evidence="6" type="ordered locus">Acear_1554</name>
</gene>
<evidence type="ECO:0000256" key="2">
    <source>
        <dbReference type="ARBA" id="ARBA00022741"/>
    </source>
</evidence>
<dbReference type="InterPro" id="IPR008250">
    <property type="entry name" value="ATPase_P-typ_transduc_dom_A_sf"/>
</dbReference>
<keyword evidence="3" id="KW-0067">ATP-binding</keyword>
<dbReference type="STRING" id="574087.Acear_1554"/>
<evidence type="ECO:0000259" key="5">
    <source>
        <dbReference type="SMART" id="SM00831"/>
    </source>
</evidence>
<comment type="subcellular location">
    <subcellularLocation>
        <location evidence="1">Membrane</location>
        <topology evidence="1">Multi-pass membrane protein</topology>
    </subcellularLocation>
</comment>
<dbReference type="GO" id="GO:0016887">
    <property type="term" value="F:ATP hydrolysis activity"/>
    <property type="evidence" value="ECO:0007669"/>
    <property type="project" value="InterPro"/>
</dbReference>
<keyword evidence="2" id="KW-0547">Nucleotide-binding</keyword>
<dbReference type="Pfam" id="PF00690">
    <property type="entry name" value="Cation_ATPase_N"/>
    <property type="match status" value="1"/>
</dbReference>
<dbReference type="GO" id="GO:0016020">
    <property type="term" value="C:membrane"/>
    <property type="evidence" value="ECO:0007669"/>
    <property type="project" value="UniProtKB-SubCell"/>
</dbReference>
<accession>D9QRB9</accession>
<dbReference type="AlphaFoldDB" id="D9QRB9"/>
<dbReference type="Proteomes" id="UP000001661">
    <property type="component" value="Chromosome"/>
</dbReference>
<reference evidence="6 7" key="1">
    <citation type="journal article" date="2010" name="Stand. Genomic Sci.">
        <title>Complete genome sequence of Acetohalobium arabaticum type strain (Z-7288).</title>
        <authorList>
            <person name="Sikorski J."/>
            <person name="Lapidus A."/>
            <person name="Chertkov O."/>
            <person name="Lucas S."/>
            <person name="Copeland A."/>
            <person name="Glavina Del Rio T."/>
            <person name="Nolan M."/>
            <person name="Tice H."/>
            <person name="Cheng J.F."/>
            <person name="Han C."/>
            <person name="Brambilla E."/>
            <person name="Pitluck S."/>
            <person name="Liolios K."/>
            <person name="Ivanova N."/>
            <person name="Mavromatis K."/>
            <person name="Mikhailova N."/>
            <person name="Pati A."/>
            <person name="Bruce D."/>
            <person name="Detter C."/>
            <person name="Tapia R."/>
            <person name="Goodwin L."/>
            <person name="Chen A."/>
            <person name="Palaniappan K."/>
            <person name="Land M."/>
            <person name="Hauser L."/>
            <person name="Chang Y.J."/>
            <person name="Jeffries C.D."/>
            <person name="Rohde M."/>
            <person name="Goker M."/>
            <person name="Spring S."/>
            <person name="Woyke T."/>
            <person name="Bristow J."/>
            <person name="Eisen J.A."/>
            <person name="Markowitz V."/>
            <person name="Hugenholtz P."/>
            <person name="Kyrpides N.C."/>
            <person name="Klenk H.P."/>
        </authorList>
    </citation>
    <scope>NUCLEOTIDE SEQUENCE [LARGE SCALE GENOMIC DNA]</scope>
    <source>
        <strain evidence="7">ATCC 49924 / DSM 5501 / Z-7288</strain>
    </source>
</reference>
<keyword evidence="4" id="KW-1133">Transmembrane helix</keyword>
<dbReference type="HOGENOM" id="CLU_002360_8_4_9"/>
<dbReference type="Gene3D" id="1.20.1110.10">
    <property type="entry name" value="Calcium-transporting ATPase, transmembrane domain"/>
    <property type="match status" value="1"/>
</dbReference>
<feature type="domain" description="Cation-transporting P-type ATPase N-terminal" evidence="5">
    <location>
        <begin position="5"/>
        <end position="79"/>
    </location>
</feature>
<dbReference type="Pfam" id="PF00122">
    <property type="entry name" value="E1-E2_ATPase"/>
    <property type="match status" value="1"/>
</dbReference>
<dbReference type="OrthoDB" id="9760364at2"/>
<dbReference type="SUPFAM" id="SSF81665">
    <property type="entry name" value="Calcium ATPase, transmembrane domain M"/>
    <property type="match status" value="1"/>
</dbReference>
<dbReference type="eggNOG" id="COG0474">
    <property type="taxonomic scope" value="Bacteria"/>
</dbReference>
<dbReference type="InterPro" id="IPR023298">
    <property type="entry name" value="ATPase_P-typ_TM_dom_sf"/>
</dbReference>
<keyword evidence="4" id="KW-0812">Transmembrane</keyword>
<dbReference type="SUPFAM" id="SSF81653">
    <property type="entry name" value="Calcium ATPase, transduction domain A"/>
    <property type="match status" value="1"/>
</dbReference>
<organism evidence="6 7">
    <name type="scientific">Acetohalobium arabaticum (strain ATCC 49924 / DSM 5501 / Z-7288)</name>
    <dbReference type="NCBI Taxonomy" id="574087"/>
    <lineage>
        <taxon>Bacteria</taxon>
        <taxon>Bacillati</taxon>
        <taxon>Bacillota</taxon>
        <taxon>Clostridia</taxon>
        <taxon>Halanaerobiales</taxon>
        <taxon>Halobacteroidaceae</taxon>
        <taxon>Acetohalobium</taxon>
    </lineage>
</organism>
<dbReference type="Gene3D" id="2.70.150.10">
    <property type="entry name" value="Calcium-transporting ATPase, cytoplasmic transduction domain A"/>
    <property type="match status" value="1"/>
</dbReference>
<evidence type="ECO:0000256" key="3">
    <source>
        <dbReference type="ARBA" id="ARBA00022840"/>
    </source>
</evidence>
<evidence type="ECO:0000313" key="6">
    <source>
        <dbReference type="EMBL" id="ADL13060.1"/>
    </source>
</evidence>
<dbReference type="PANTHER" id="PTHR42861">
    <property type="entry name" value="CALCIUM-TRANSPORTING ATPASE"/>
    <property type="match status" value="1"/>
</dbReference>
<dbReference type="SMART" id="SM00831">
    <property type="entry name" value="Cation_ATPase_N"/>
    <property type="match status" value="1"/>
</dbReference>
<keyword evidence="7" id="KW-1185">Reference proteome</keyword>
<proteinExistence type="predicted"/>
<keyword evidence="4" id="KW-0472">Membrane</keyword>
<evidence type="ECO:0000256" key="1">
    <source>
        <dbReference type="ARBA" id="ARBA00004141"/>
    </source>
</evidence>
<evidence type="ECO:0000313" key="7">
    <source>
        <dbReference type="Proteomes" id="UP000001661"/>
    </source>
</evidence>